<evidence type="ECO:0000313" key="8">
    <source>
        <dbReference type="EMBL" id="GAA1528241.1"/>
    </source>
</evidence>
<feature type="transmembrane region" description="Helical" evidence="6">
    <location>
        <begin position="146"/>
        <end position="163"/>
    </location>
</feature>
<proteinExistence type="inferred from homology"/>
<keyword evidence="9" id="KW-1185">Reference proteome</keyword>
<evidence type="ECO:0000256" key="1">
    <source>
        <dbReference type="ARBA" id="ARBA00004141"/>
    </source>
</evidence>
<dbReference type="InterPro" id="IPR050638">
    <property type="entry name" value="AA-Vitamin_Transporters"/>
</dbReference>
<feature type="transmembrane region" description="Helical" evidence="6">
    <location>
        <begin position="90"/>
        <end position="109"/>
    </location>
</feature>
<dbReference type="Gene3D" id="1.10.3730.20">
    <property type="match status" value="1"/>
</dbReference>
<dbReference type="InterPro" id="IPR037185">
    <property type="entry name" value="EmrE-like"/>
</dbReference>
<dbReference type="PANTHER" id="PTHR32322">
    <property type="entry name" value="INNER MEMBRANE TRANSPORTER"/>
    <property type="match status" value="1"/>
</dbReference>
<accession>A0ABN2AVJ6</accession>
<dbReference type="PANTHER" id="PTHR32322:SF2">
    <property type="entry name" value="EAMA DOMAIN-CONTAINING PROTEIN"/>
    <property type="match status" value="1"/>
</dbReference>
<feature type="transmembrane region" description="Helical" evidence="6">
    <location>
        <begin position="237"/>
        <end position="257"/>
    </location>
</feature>
<dbReference type="InterPro" id="IPR000620">
    <property type="entry name" value="EamA_dom"/>
</dbReference>
<keyword evidence="3 6" id="KW-0812">Transmembrane</keyword>
<dbReference type="RefSeq" id="WP_344174936.1">
    <property type="nucleotide sequence ID" value="NZ_BAAANC010000002.1"/>
</dbReference>
<evidence type="ECO:0000256" key="4">
    <source>
        <dbReference type="ARBA" id="ARBA00022989"/>
    </source>
</evidence>
<evidence type="ECO:0000256" key="2">
    <source>
        <dbReference type="ARBA" id="ARBA00007362"/>
    </source>
</evidence>
<evidence type="ECO:0000256" key="6">
    <source>
        <dbReference type="SAM" id="Phobius"/>
    </source>
</evidence>
<reference evidence="8 9" key="1">
    <citation type="journal article" date="2019" name="Int. J. Syst. Evol. Microbiol.">
        <title>The Global Catalogue of Microorganisms (GCM) 10K type strain sequencing project: providing services to taxonomists for standard genome sequencing and annotation.</title>
        <authorList>
            <consortium name="The Broad Institute Genomics Platform"/>
            <consortium name="The Broad Institute Genome Sequencing Center for Infectious Disease"/>
            <person name="Wu L."/>
            <person name="Ma J."/>
        </authorList>
    </citation>
    <scope>NUCLEOTIDE SEQUENCE [LARGE SCALE GENOMIC DNA]</scope>
    <source>
        <strain evidence="8 9">JCM 14303</strain>
    </source>
</reference>
<protein>
    <submittedName>
        <fullName evidence="8">DMT family transporter</fullName>
    </submittedName>
</protein>
<feature type="domain" description="EamA" evidence="7">
    <location>
        <begin position="1"/>
        <end position="135"/>
    </location>
</feature>
<dbReference type="EMBL" id="BAAANC010000002">
    <property type="protein sequence ID" value="GAA1528241.1"/>
    <property type="molecule type" value="Genomic_DNA"/>
</dbReference>
<comment type="subcellular location">
    <subcellularLocation>
        <location evidence="1">Membrane</location>
        <topology evidence="1">Multi-pass membrane protein</topology>
    </subcellularLocation>
</comment>
<name>A0ABN2AVJ6_9ACTN</name>
<feature type="transmembrane region" description="Helical" evidence="6">
    <location>
        <begin position="121"/>
        <end position="140"/>
    </location>
</feature>
<dbReference type="SUPFAM" id="SSF103481">
    <property type="entry name" value="Multidrug resistance efflux transporter EmrE"/>
    <property type="match status" value="2"/>
</dbReference>
<keyword evidence="4 6" id="KW-1133">Transmembrane helix</keyword>
<feature type="transmembrane region" description="Helical" evidence="6">
    <location>
        <begin position="263"/>
        <end position="281"/>
    </location>
</feature>
<feature type="transmembrane region" description="Helical" evidence="6">
    <location>
        <begin position="207"/>
        <end position="230"/>
    </location>
</feature>
<sequence length="293" mass="29460">MGAFLCLLSAACFGAMAIFGKLAYDAGVDVGDLLLVRFAVAAVLLLVVAGTTGALRGVPRRALVAGLAMGGIGYATQSGLFFGALERIDASLLALILYAYPALVTIGAIVLRRERASARRVAALVIASAGTALVLGGAASGSLDPLGAAMGFGAAVAYTLYILAGDRVGAGMSPIALSSLVCTGAACTFAAFSVVQGGPRLDFAPSGWLWLAAIAVVSTVAAILTFFVGLARVGPSAASILSTLEPVVTVLLAAMIFHESLSPTQLAGGAVVLSAVLVIQWPTRTRQKQPVPA</sequence>
<evidence type="ECO:0000313" key="9">
    <source>
        <dbReference type="Proteomes" id="UP001500363"/>
    </source>
</evidence>
<gene>
    <name evidence="8" type="ORF">GCM10009741_32600</name>
</gene>
<evidence type="ECO:0000256" key="5">
    <source>
        <dbReference type="ARBA" id="ARBA00023136"/>
    </source>
</evidence>
<feature type="transmembrane region" description="Helical" evidence="6">
    <location>
        <begin position="33"/>
        <end position="55"/>
    </location>
</feature>
<comment type="similarity">
    <text evidence="2">Belongs to the EamA transporter family.</text>
</comment>
<feature type="domain" description="EamA" evidence="7">
    <location>
        <begin position="146"/>
        <end position="279"/>
    </location>
</feature>
<feature type="transmembrane region" description="Helical" evidence="6">
    <location>
        <begin position="62"/>
        <end position="84"/>
    </location>
</feature>
<comment type="caution">
    <text evidence="8">The sequence shown here is derived from an EMBL/GenBank/DDBJ whole genome shotgun (WGS) entry which is preliminary data.</text>
</comment>
<dbReference type="Pfam" id="PF00892">
    <property type="entry name" value="EamA"/>
    <property type="match status" value="2"/>
</dbReference>
<keyword evidence="5 6" id="KW-0472">Membrane</keyword>
<dbReference type="Proteomes" id="UP001500363">
    <property type="component" value="Unassembled WGS sequence"/>
</dbReference>
<feature type="transmembrane region" description="Helical" evidence="6">
    <location>
        <begin position="175"/>
        <end position="195"/>
    </location>
</feature>
<evidence type="ECO:0000256" key="3">
    <source>
        <dbReference type="ARBA" id="ARBA00022692"/>
    </source>
</evidence>
<organism evidence="8 9">
    <name type="scientific">Kribbella lupini</name>
    <dbReference type="NCBI Taxonomy" id="291602"/>
    <lineage>
        <taxon>Bacteria</taxon>
        <taxon>Bacillati</taxon>
        <taxon>Actinomycetota</taxon>
        <taxon>Actinomycetes</taxon>
        <taxon>Propionibacteriales</taxon>
        <taxon>Kribbellaceae</taxon>
        <taxon>Kribbella</taxon>
    </lineage>
</organism>
<evidence type="ECO:0000259" key="7">
    <source>
        <dbReference type="Pfam" id="PF00892"/>
    </source>
</evidence>